<feature type="transmembrane region" description="Helical" evidence="1">
    <location>
        <begin position="379"/>
        <end position="403"/>
    </location>
</feature>
<keyword evidence="1" id="KW-0812">Transmembrane</keyword>
<dbReference type="Proteomes" id="UP000652763">
    <property type="component" value="Unassembled WGS sequence"/>
</dbReference>
<evidence type="ECO:0000313" key="2">
    <source>
        <dbReference type="EMBL" id="MBD8043758.1"/>
    </source>
</evidence>
<comment type="caution">
    <text evidence="2">The sequence shown here is derived from an EMBL/GenBank/DDBJ whole genome shotgun (WGS) entry which is preliminary data.</text>
</comment>
<organism evidence="2 3">
    <name type="scientific">Arthrobacter pullicola</name>
    <dbReference type="NCBI Taxonomy" id="2762224"/>
    <lineage>
        <taxon>Bacteria</taxon>
        <taxon>Bacillati</taxon>
        <taxon>Actinomycetota</taxon>
        <taxon>Actinomycetes</taxon>
        <taxon>Micrococcales</taxon>
        <taxon>Micrococcaceae</taxon>
        <taxon>Arthrobacter</taxon>
    </lineage>
</organism>
<dbReference type="EMBL" id="JACSQC010000003">
    <property type="protein sequence ID" value="MBD8043758.1"/>
    <property type="molecule type" value="Genomic_DNA"/>
</dbReference>
<proteinExistence type="predicted"/>
<dbReference type="RefSeq" id="WP_191746669.1">
    <property type="nucleotide sequence ID" value="NZ_JACSQC010000003.1"/>
</dbReference>
<keyword evidence="1" id="KW-1133">Transmembrane helix</keyword>
<keyword evidence="3" id="KW-1185">Reference proteome</keyword>
<sequence>MPENSRFFDQAEQDLPAGATSFTGMLRAADLLSRNILLLDVQLLDGVLFLDRGPGTVRAVLVRDLGQESLTVLCRAPSLEESLRSMLLDKDEQAATLKKFEFSALSRLAPDLQQNVAANLHLRRSERLRDCSRAEVARTVAAELQAASLGPDAAGIDEPTGVFAELADAWETWFAEAAAQRIAVRQWEGNFNLLDALRRRPRFDDAELAAAQEDLAGIDQRSLAREYLQSLQPSAAGHRNALADWWMSSYFDALARQHGTTWLRFREEADAAVPIRRFSRGSTGSRDADTIQFQGSLVSMLHDMPPQAYALLRHQAREAIRDWHANPSQKTSDNLAYAVAQANSTVSRPQVRRAMWTKVGLTLFPAITGALAAGFSDSLFTGVSTALLSVLSIAVAVPLVELADLHATRRKRMRTYIHFPGMKA</sequence>
<protein>
    <submittedName>
        <fullName evidence="2">Uncharacterized protein</fullName>
    </submittedName>
</protein>
<evidence type="ECO:0000313" key="3">
    <source>
        <dbReference type="Proteomes" id="UP000652763"/>
    </source>
</evidence>
<gene>
    <name evidence="2" type="ORF">H9638_08015</name>
</gene>
<keyword evidence="1" id="KW-0472">Membrane</keyword>
<reference evidence="2 3" key="1">
    <citation type="submission" date="2020-08" db="EMBL/GenBank/DDBJ databases">
        <title>A Genomic Blueprint of the Chicken Gut Microbiome.</title>
        <authorList>
            <person name="Gilroy R."/>
            <person name="Ravi A."/>
            <person name="Getino M."/>
            <person name="Pursley I."/>
            <person name="Horton D.L."/>
            <person name="Alikhan N.-F."/>
            <person name="Baker D."/>
            <person name="Gharbi K."/>
            <person name="Hall N."/>
            <person name="Watson M."/>
            <person name="Adriaenssens E.M."/>
            <person name="Foster-Nyarko E."/>
            <person name="Jarju S."/>
            <person name="Secka A."/>
            <person name="Antonio M."/>
            <person name="Oren A."/>
            <person name="Chaudhuri R."/>
            <person name="La Ragione R.M."/>
            <person name="Hildebrand F."/>
            <person name="Pallen M.J."/>
        </authorList>
    </citation>
    <scope>NUCLEOTIDE SEQUENCE [LARGE SCALE GENOMIC DNA]</scope>
    <source>
        <strain evidence="2 3">Sa2BUA2</strain>
    </source>
</reference>
<name>A0ABR8YHS0_9MICC</name>
<evidence type="ECO:0000256" key="1">
    <source>
        <dbReference type="SAM" id="Phobius"/>
    </source>
</evidence>
<accession>A0ABR8YHS0</accession>